<gene>
    <name evidence="2" type="ORF">GCM10009737_21670</name>
</gene>
<dbReference type="SUPFAM" id="SSF81606">
    <property type="entry name" value="PP2C-like"/>
    <property type="match status" value="1"/>
</dbReference>
<dbReference type="Gene3D" id="3.60.40.10">
    <property type="entry name" value="PPM-type phosphatase domain"/>
    <property type="match status" value="1"/>
</dbReference>
<reference evidence="3" key="1">
    <citation type="journal article" date="2019" name="Int. J. Syst. Evol. Microbiol.">
        <title>The Global Catalogue of Microorganisms (GCM) 10K type strain sequencing project: providing services to taxonomists for standard genome sequencing and annotation.</title>
        <authorList>
            <consortium name="The Broad Institute Genomics Platform"/>
            <consortium name="The Broad Institute Genome Sequencing Center for Infectious Disease"/>
            <person name="Wu L."/>
            <person name="Ma J."/>
        </authorList>
    </citation>
    <scope>NUCLEOTIDE SEQUENCE [LARGE SCALE GENOMIC DNA]</scope>
    <source>
        <strain evidence="3">JCM 14046</strain>
    </source>
</reference>
<dbReference type="CDD" id="cd00143">
    <property type="entry name" value="PP2Cc"/>
    <property type="match status" value="1"/>
</dbReference>
<evidence type="ECO:0000313" key="3">
    <source>
        <dbReference type="Proteomes" id="UP001501612"/>
    </source>
</evidence>
<proteinExistence type="predicted"/>
<dbReference type="PROSITE" id="PS51746">
    <property type="entry name" value="PPM_2"/>
    <property type="match status" value="1"/>
</dbReference>
<dbReference type="SMART" id="SM00332">
    <property type="entry name" value="PP2Cc"/>
    <property type="match status" value="1"/>
</dbReference>
<dbReference type="InterPro" id="IPR015655">
    <property type="entry name" value="PP2C"/>
</dbReference>
<name>A0ABP5ARF2_9ACTN</name>
<organism evidence="2 3">
    <name type="scientific">Nocardioides lentus</name>
    <dbReference type="NCBI Taxonomy" id="338077"/>
    <lineage>
        <taxon>Bacteria</taxon>
        <taxon>Bacillati</taxon>
        <taxon>Actinomycetota</taxon>
        <taxon>Actinomycetes</taxon>
        <taxon>Propionibacteriales</taxon>
        <taxon>Nocardioidaceae</taxon>
        <taxon>Nocardioides</taxon>
    </lineage>
</organism>
<protein>
    <submittedName>
        <fullName evidence="2">Protein phosphatase 2C domain-containing protein</fullName>
    </submittedName>
</protein>
<dbReference type="EMBL" id="BAAAMY010000005">
    <property type="protein sequence ID" value="GAA1919794.1"/>
    <property type="molecule type" value="Genomic_DNA"/>
</dbReference>
<dbReference type="SMART" id="SM00331">
    <property type="entry name" value="PP2C_SIG"/>
    <property type="match status" value="1"/>
</dbReference>
<dbReference type="RefSeq" id="WP_344007038.1">
    <property type="nucleotide sequence ID" value="NZ_BAAAMY010000005.1"/>
</dbReference>
<dbReference type="PANTHER" id="PTHR47992">
    <property type="entry name" value="PROTEIN PHOSPHATASE"/>
    <property type="match status" value="1"/>
</dbReference>
<dbReference type="InterPro" id="IPR036457">
    <property type="entry name" value="PPM-type-like_dom_sf"/>
</dbReference>
<keyword evidence="3" id="KW-1185">Reference proteome</keyword>
<accession>A0ABP5ARF2</accession>
<comment type="caution">
    <text evidence="2">The sequence shown here is derived from an EMBL/GenBank/DDBJ whole genome shotgun (WGS) entry which is preliminary data.</text>
</comment>
<feature type="domain" description="PPM-type phosphatase" evidence="1">
    <location>
        <begin position="7"/>
        <end position="245"/>
    </location>
</feature>
<sequence length="272" mass="28797">MSGVRLHFGAATDVGLVREVNEDSYLAAAPVFVVADGMGGHAGGDVASRIVVEEFERLADAGYDPRRGAAAVSDTLQAAQERIRDYGARADVPGPWYAGTTAVVALVVEDDEGPKWLLANLGDSRVYKLLEGRLDQVSVDHSVVQELIDAGRLTDEQAARHPERHVVTRALGGPEPLQPDFFLLPLGAARRLVLCSDGVSGLIDDATLEAILLAAEDPRDAADRVVAAAVEAGGTDNATAVVVDVVGWDDDEGSYDAERQRESLHEKLGALP</sequence>
<dbReference type="Pfam" id="PF13672">
    <property type="entry name" value="PP2C_2"/>
    <property type="match status" value="1"/>
</dbReference>
<dbReference type="InterPro" id="IPR001932">
    <property type="entry name" value="PPM-type_phosphatase-like_dom"/>
</dbReference>
<dbReference type="Proteomes" id="UP001501612">
    <property type="component" value="Unassembled WGS sequence"/>
</dbReference>
<evidence type="ECO:0000259" key="1">
    <source>
        <dbReference type="PROSITE" id="PS51746"/>
    </source>
</evidence>
<evidence type="ECO:0000313" key="2">
    <source>
        <dbReference type="EMBL" id="GAA1919794.1"/>
    </source>
</evidence>